<feature type="domain" description="Sporulation membrane protein YtrI C-terminal" evidence="3">
    <location>
        <begin position="74"/>
        <end position="155"/>
    </location>
</feature>
<dbReference type="RefSeq" id="WP_216416024.1">
    <property type="nucleotide sequence ID" value="NZ_JAHLQK010000003.1"/>
</dbReference>
<evidence type="ECO:0000259" key="3">
    <source>
        <dbReference type="Pfam" id="PF26347"/>
    </source>
</evidence>
<reference evidence="4 5" key="1">
    <citation type="submission" date="2021-06" db="EMBL/GenBank/DDBJ databases">
        <authorList>
            <person name="Sun Q."/>
            <person name="Li D."/>
        </authorList>
    </citation>
    <scope>NUCLEOTIDE SEQUENCE [LARGE SCALE GENOMIC DNA]</scope>
    <source>
        <strain evidence="4 5">MSJ-5</strain>
    </source>
</reference>
<feature type="transmembrane region" description="Helical" evidence="2">
    <location>
        <begin position="12"/>
        <end position="36"/>
    </location>
</feature>
<keyword evidence="2" id="KW-0472">Membrane</keyword>
<proteinExistence type="predicted"/>
<evidence type="ECO:0000256" key="2">
    <source>
        <dbReference type="SAM" id="Phobius"/>
    </source>
</evidence>
<organism evidence="4 5">
    <name type="scientific">Alkaliphilus flagellatus</name>
    <dbReference type="NCBI Taxonomy" id="2841507"/>
    <lineage>
        <taxon>Bacteria</taxon>
        <taxon>Bacillati</taxon>
        <taxon>Bacillota</taxon>
        <taxon>Clostridia</taxon>
        <taxon>Peptostreptococcales</taxon>
        <taxon>Natronincolaceae</taxon>
        <taxon>Alkaliphilus</taxon>
    </lineage>
</organism>
<protein>
    <recommendedName>
        <fullName evidence="3">Sporulation membrane protein YtrI C-terminal domain-containing protein</fullName>
    </recommendedName>
</protein>
<sequence>MGQLKNKGQKFILCFIAGLVTGILIGTAILSIIVSYRMDMHYKKIAYLETTIQDKNARLEKLEKSINTQNIILKDIEIILIFDGDEMDEIDEIEIEKAIKEKYSTLLGKEVKNIDPDILIEVADKRILKIEDREYRLHINKLILTEILKIFIKVEI</sequence>
<evidence type="ECO:0000256" key="1">
    <source>
        <dbReference type="SAM" id="Coils"/>
    </source>
</evidence>
<dbReference type="Pfam" id="PF26347">
    <property type="entry name" value="YtrI_sporulation"/>
    <property type="match status" value="1"/>
</dbReference>
<evidence type="ECO:0000313" key="4">
    <source>
        <dbReference type="EMBL" id="MBU5676332.1"/>
    </source>
</evidence>
<feature type="coiled-coil region" evidence="1">
    <location>
        <begin position="45"/>
        <end position="72"/>
    </location>
</feature>
<keyword evidence="5" id="KW-1185">Reference proteome</keyword>
<dbReference type="EMBL" id="JAHLQK010000003">
    <property type="protein sequence ID" value="MBU5676332.1"/>
    <property type="molecule type" value="Genomic_DNA"/>
</dbReference>
<evidence type="ECO:0000313" key="5">
    <source>
        <dbReference type="Proteomes" id="UP000779508"/>
    </source>
</evidence>
<gene>
    <name evidence="4" type="ORF">KQI88_07875</name>
</gene>
<comment type="caution">
    <text evidence="4">The sequence shown here is derived from an EMBL/GenBank/DDBJ whole genome shotgun (WGS) entry which is preliminary data.</text>
</comment>
<keyword evidence="1" id="KW-0175">Coiled coil</keyword>
<accession>A0ABS6G1H0</accession>
<keyword evidence="2" id="KW-0812">Transmembrane</keyword>
<name>A0ABS6G1H0_9FIRM</name>
<dbReference type="InterPro" id="IPR058620">
    <property type="entry name" value="YtrI_C"/>
</dbReference>
<dbReference type="Proteomes" id="UP000779508">
    <property type="component" value="Unassembled WGS sequence"/>
</dbReference>
<keyword evidence="2" id="KW-1133">Transmembrane helix</keyword>